<evidence type="ECO:0000313" key="2">
    <source>
        <dbReference type="EMBL" id="EMA59890.1"/>
    </source>
</evidence>
<reference evidence="2 3" key="1">
    <citation type="journal article" date="2014" name="PLoS Genet.">
        <title>Phylogenetically driven sequencing of extremely halophilic archaea reveals strategies for static and dynamic osmo-response.</title>
        <authorList>
            <person name="Becker E.A."/>
            <person name="Seitzer P.M."/>
            <person name="Tritt A."/>
            <person name="Larsen D."/>
            <person name="Krusor M."/>
            <person name="Yao A.I."/>
            <person name="Wu D."/>
            <person name="Madern D."/>
            <person name="Eisen J.A."/>
            <person name="Darling A.E."/>
            <person name="Facciotti M.T."/>
        </authorList>
    </citation>
    <scope>NUCLEOTIDE SEQUENCE [LARGE SCALE GENOMIC DNA]</scope>
    <source>
        <strain evidence="2 3">JCM 14978</strain>
    </source>
</reference>
<proteinExistence type="predicted"/>
<name>M0NTD2_9EURY</name>
<protein>
    <submittedName>
        <fullName evidence="2">Uncharacterized protein</fullName>
    </submittedName>
</protein>
<dbReference type="Proteomes" id="UP000011546">
    <property type="component" value="Unassembled WGS sequence"/>
</dbReference>
<feature type="region of interest" description="Disordered" evidence="1">
    <location>
        <begin position="1"/>
        <end position="60"/>
    </location>
</feature>
<evidence type="ECO:0000313" key="3">
    <source>
        <dbReference type="Proteomes" id="UP000011546"/>
    </source>
</evidence>
<sequence>MLKELTIRGADPPSSETPRRRVDPGDAVVTDATGRFDRGSRNAYPLDAPTSGRSQPPTDVTVDPLEPTDDLLESLYVVNKVAKQFADEATAAYERGDLTESNVRSARKDALYRTKTAVLSRVVAADPSRVSGEYHAINGDVWLFLSVDGWKFHQPAYAIGGELTDAIEISNSRSDPLDAPYERDASVERSDRTLEESLSRLADAGINANDHLARPTVTSEHDRIVDVRWSFLP</sequence>
<comment type="caution">
    <text evidence="2">The sequence shown here is derived from an EMBL/GenBank/DDBJ whole genome shotgun (WGS) entry which is preliminary data.</text>
</comment>
<evidence type="ECO:0000256" key="1">
    <source>
        <dbReference type="SAM" id="MobiDB-lite"/>
    </source>
</evidence>
<organism evidence="2 3">
    <name type="scientific">Halorubrum kocurii JCM 14978</name>
    <dbReference type="NCBI Taxonomy" id="1230456"/>
    <lineage>
        <taxon>Archaea</taxon>
        <taxon>Methanobacteriati</taxon>
        <taxon>Methanobacteriota</taxon>
        <taxon>Stenosarchaea group</taxon>
        <taxon>Halobacteria</taxon>
        <taxon>Halobacteriales</taxon>
        <taxon>Haloferacaceae</taxon>
        <taxon>Halorubrum</taxon>
    </lineage>
</organism>
<dbReference type="EMBL" id="AOJH01000083">
    <property type="protein sequence ID" value="EMA59890.1"/>
    <property type="molecule type" value="Genomic_DNA"/>
</dbReference>
<dbReference type="AlphaFoldDB" id="M0NTD2"/>
<dbReference type="PATRIC" id="fig|1230456.3.peg.2764"/>
<gene>
    <name evidence="2" type="ORF">C468_13898</name>
</gene>
<accession>M0NTD2</accession>
<keyword evidence="3" id="KW-1185">Reference proteome</keyword>